<keyword evidence="2" id="KW-1185">Reference proteome</keyword>
<reference evidence="1 2" key="1">
    <citation type="submission" date="2021-05" db="EMBL/GenBank/DDBJ databases">
        <title>Genome Assembly of Synthetic Allotetraploid Brassica napus Reveals Homoeologous Exchanges between Subgenomes.</title>
        <authorList>
            <person name="Davis J.T."/>
        </authorList>
    </citation>
    <scope>NUCLEOTIDE SEQUENCE [LARGE SCALE GENOMIC DNA]</scope>
    <source>
        <strain evidence="2">cv. Da-Ae</strain>
        <tissue evidence="1">Seedling</tissue>
    </source>
</reference>
<sequence length="232" mass="26127">MLSPSIWNERTNLFPSLLHSYSYLHGIHSIVSRLYPLASRRCVFSDAGPLLDWSSSNATNRGLWFISSALAPRYSPHPKSETTYSLLNFYASRNKEIYRKEVRFHSHEDIQGSQLRGDHYDVVDHLKLVNGQSLNDCSILDEVEIATTCRFLVHLQSKGLQKISISSSHPVIKVNTKRLAGNLALTSVSSSRVFIDKVVQLTIAYFSWFSSNPGIATLVNAEEVTKAERLSQ</sequence>
<evidence type="ECO:0000313" key="2">
    <source>
        <dbReference type="Proteomes" id="UP000824890"/>
    </source>
</evidence>
<comment type="caution">
    <text evidence="1">The sequence shown here is derived from an EMBL/GenBank/DDBJ whole genome shotgun (WGS) entry which is preliminary data.</text>
</comment>
<dbReference type="Proteomes" id="UP000824890">
    <property type="component" value="Unassembled WGS sequence"/>
</dbReference>
<organism evidence="1 2">
    <name type="scientific">Brassica napus</name>
    <name type="common">Rape</name>
    <dbReference type="NCBI Taxonomy" id="3708"/>
    <lineage>
        <taxon>Eukaryota</taxon>
        <taxon>Viridiplantae</taxon>
        <taxon>Streptophyta</taxon>
        <taxon>Embryophyta</taxon>
        <taxon>Tracheophyta</taxon>
        <taxon>Spermatophyta</taxon>
        <taxon>Magnoliopsida</taxon>
        <taxon>eudicotyledons</taxon>
        <taxon>Gunneridae</taxon>
        <taxon>Pentapetalae</taxon>
        <taxon>rosids</taxon>
        <taxon>malvids</taxon>
        <taxon>Brassicales</taxon>
        <taxon>Brassicaceae</taxon>
        <taxon>Brassiceae</taxon>
        <taxon>Brassica</taxon>
    </lineage>
</organism>
<proteinExistence type="predicted"/>
<evidence type="ECO:0000313" key="1">
    <source>
        <dbReference type="EMBL" id="KAH0934937.1"/>
    </source>
</evidence>
<gene>
    <name evidence="1" type="ORF">HID58_012054</name>
</gene>
<accession>A0ABQ8DZY6</accession>
<name>A0ABQ8DZY6_BRANA</name>
<protein>
    <submittedName>
        <fullName evidence="1">Uncharacterized protein</fullName>
    </submittedName>
</protein>
<dbReference type="EMBL" id="JAGKQM010000003">
    <property type="protein sequence ID" value="KAH0934937.1"/>
    <property type="molecule type" value="Genomic_DNA"/>
</dbReference>